<dbReference type="InterPro" id="IPR016166">
    <property type="entry name" value="FAD-bd_PCMH"/>
</dbReference>
<reference evidence="7 8" key="1">
    <citation type="submission" date="2016-06" db="EMBL/GenBank/DDBJ databases">
        <authorList>
            <person name="Kjaerup R.B."/>
            <person name="Dalgaard T.S."/>
            <person name="Juul-Madsen H.R."/>
        </authorList>
    </citation>
    <scope>NUCLEOTIDE SEQUENCE [LARGE SCALE GENOMIC DNA]</scope>
</reference>
<evidence type="ECO:0000256" key="1">
    <source>
        <dbReference type="ARBA" id="ARBA00005466"/>
    </source>
</evidence>
<feature type="domain" description="FAD-binding PCMH-type" evidence="6">
    <location>
        <begin position="70"/>
        <end position="243"/>
    </location>
</feature>
<dbReference type="EMBL" id="LT853698">
    <property type="protein sequence ID" value="SMQ52481.1"/>
    <property type="molecule type" value="Genomic_DNA"/>
</dbReference>
<dbReference type="SUPFAM" id="SSF56176">
    <property type="entry name" value="FAD-binding/transporter-associated domain-like"/>
    <property type="match status" value="1"/>
</dbReference>
<keyword evidence="3" id="KW-0274">FAD</keyword>
<dbReference type="Proteomes" id="UP000215127">
    <property type="component" value="Chromosome 7"/>
</dbReference>
<dbReference type="GO" id="GO:0016491">
    <property type="term" value="F:oxidoreductase activity"/>
    <property type="evidence" value="ECO:0007669"/>
    <property type="project" value="UniProtKB-KW"/>
</dbReference>
<dbReference type="InterPro" id="IPR050416">
    <property type="entry name" value="FAD-linked_Oxidoreductase"/>
</dbReference>
<comment type="similarity">
    <text evidence="1">Belongs to the oxygen-dependent FAD-linked oxidoreductase family.</text>
</comment>
<gene>
    <name evidence="7" type="ORF">ZT3D7_G7634</name>
</gene>
<accession>A0A1X7RZ59</accession>
<proteinExistence type="inferred from homology"/>
<feature type="signal peptide" evidence="5">
    <location>
        <begin position="1"/>
        <end position="16"/>
    </location>
</feature>
<dbReference type="STRING" id="1276538.A0A1X7RZ59"/>
<evidence type="ECO:0000259" key="6">
    <source>
        <dbReference type="PROSITE" id="PS51387"/>
    </source>
</evidence>
<evidence type="ECO:0000313" key="7">
    <source>
        <dbReference type="EMBL" id="SMQ52481.1"/>
    </source>
</evidence>
<sequence length="534" mass="58589">MQYLALLAGLLAPAAAVPTSDTLKICDYLYQKYPNFLAYDTLGLSALKTVANASQYTEINSVYWNNENSYAYRAACAFFPDNAEKVSDAVKQLNKYPSVKFGLKSGGHNPAPGFSAVDQGVLISFEPNLASTTRTADGSHFLVGPGARWGDVYKEAGKTQQIVVGGRLGHIGVGGFVLGGGLSYYSAQYGLACDNVDNFEVVLADGTITNANRTSEPELFFSLRGGGNQFAIVTQMTMQAHPEGVNGQVWGGIRAYSSEKRHELFRAVTNFIRTYPDAKAAIIPVFQFGLPLNLLNAVTGPIVFFFYDGPTPPSSLFAEFDAITPLVSDTSTKSYYDLSQEAGGASLNGFGNSFREVTVQNLPEDMMVDYLDVYWNRTYKRVLTDGLEQPLDVQLVGFTPQPVSVRIAEASQAQGGNALGLDPKHGDRIWIENQFLWASGPLCKERCPQYSKDLSEDLLQWQKKTYGNVRPTNYQSGDLSFINYNPMFMNDAAPDQDVYTSYGSDNLRRLQAAKKHYDPTGFFTNRQGGFKLPA</sequence>
<dbReference type="PANTHER" id="PTHR42973:SF13">
    <property type="entry name" value="FAD-BINDING PCMH-TYPE DOMAIN-CONTAINING PROTEIN"/>
    <property type="match status" value="1"/>
</dbReference>
<dbReference type="Pfam" id="PF01565">
    <property type="entry name" value="FAD_binding_4"/>
    <property type="match status" value="1"/>
</dbReference>
<evidence type="ECO:0000256" key="4">
    <source>
        <dbReference type="ARBA" id="ARBA00023002"/>
    </source>
</evidence>
<dbReference type="PROSITE" id="PS51387">
    <property type="entry name" value="FAD_PCMH"/>
    <property type="match status" value="1"/>
</dbReference>
<keyword evidence="2" id="KW-0285">Flavoprotein</keyword>
<dbReference type="Gene3D" id="3.30.465.10">
    <property type="match status" value="2"/>
</dbReference>
<dbReference type="AlphaFoldDB" id="A0A1X7RZ59"/>
<dbReference type="Gene3D" id="3.40.462.20">
    <property type="match status" value="1"/>
</dbReference>
<dbReference type="InterPro" id="IPR016169">
    <property type="entry name" value="FAD-bd_PCMH_sub2"/>
</dbReference>
<organism evidence="7 8">
    <name type="scientific">Zymoseptoria tritici (strain ST99CH_3D7)</name>
    <dbReference type="NCBI Taxonomy" id="1276538"/>
    <lineage>
        <taxon>Eukaryota</taxon>
        <taxon>Fungi</taxon>
        <taxon>Dikarya</taxon>
        <taxon>Ascomycota</taxon>
        <taxon>Pezizomycotina</taxon>
        <taxon>Dothideomycetes</taxon>
        <taxon>Dothideomycetidae</taxon>
        <taxon>Mycosphaerellales</taxon>
        <taxon>Mycosphaerellaceae</taxon>
        <taxon>Zymoseptoria</taxon>
    </lineage>
</organism>
<dbReference type="InterPro" id="IPR036318">
    <property type="entry name" value="FAD-bd_PCMH-like_sf"/>
</dbReference>
<name>A0A1X7RZ59_ZYMT9</name>
<dbReference type="InterPro" id="IPR012951">
    <property type="entry name" value="BBE"/>
</dbReference>
<evidence type="ECO:0000256" key="5">
    <source>
        <dbReference type="SAM" id="SignalP"/>
    </source>
</evidence>
<dbReference type="Pfam" id="PF08031">
    <property type="entry name" value="BBE"/>
    <property type="match status" value="1"/>
</dbReference>
<evidence type="ECO:0000256" key="3">
    <source>
        <dbReference type="ARBA" id="ARBA00022827"/>
    </source>
</evidence>
<evidence type="ECO:0000256" key="2">
    <source>
        <dbReference type="ARBA" id="ARBA00022630"/>
    </source>
</evidence>
<dbReference type="PANTHER" id="PTHR42973">
    <property type="entry name" value="BINDING OXIDOREDUCTASE, PUTATIVE (AFU_ORTHOLOGUE AFUA_1G17690)-RELATED"/>
    <property type="match status" value="1"/>
</dbReference>
<dbReference type="GO" id="GO:0071949">
    <property type="term" value="F:FAD binding"/>
    <property type="evidence" value="ECO:0007669"/>
    <property type="project" value="InterPro"/>
</dbReference>
<feature type="chain" id="PRO_5013231159" description="FAD-binding PCMH-type domain-containing protein" evidence="5">
    <location>
        <begin position="17"/>
        <end position="534"/>
    </location>
</feature>
<keyword evidence="5" id="KW-0732">Signal</keyword>
<keyword evidence="4" id="KW-0560">Oxidoreductase</keyword>
<evidence type="ECO:0000313" key="8">
    <source>
        <dbReference type="Proteomes" id="UP000215127"/>
    </source>
</evidence>
<protein>
    <recommendedName>
        <fullName evidence="6">FAD-binding PCMH-type domain-containing protein</fullName>
    </recommendedName>
</protein>
<dbReference type="InterPro" id="IPR006094">
    <property type="entry name" value="Oxid_FAD_bind_N"/>
</dbReference>
<keyword evidence="8" id="KW-1185">Reference proteome</keyword>